<reference evidence="1 2" key="1">
    <citation type="submission" date="2019-04" db="EMBL/GenBank/DDBJ databases">
        <title>Genome of a novel bacterium Candidatus Jettenia ecosi reconstructed from metagenome of an anammox bioreactor.</title>
        <authorList>
            <person name="Mardanov A.V."/>
            <person name="Beletsky A.V."/>
            <person name="Ravin N.V."/>
            <person name="Botchkova E.A."/>
            <person name="Litti Y.V."/>
            <person name="Nozhevnikova A.N."/>
        </authorList>
    </citation>
    <scope>NUCLEOTIDE SEQUENCE [LARGE SCALE GENOMIC DNA]</scope>
    <source>
        <strain evidence="1">J2</strain>
    </source>
</reference>
<evidence type="ECO:0008006" key="3">
    <source>
        <dbReference type="Google" id="ProtNLM"/>
    </source>
</evidence>
<proteinExistence type="predicted"/>
<dbReference type="AlphaFoldDB" id="A0A533QG08"/>
<organism evidence="1 2">
    <name type="scientific">Candidatus Jettenia ecosi</name>
    <dbReference type="NCBI Taxonomy" id="2494326"/>
    <lineage>
        <taxon>Bacteria</taxon>
        <taxon>Pseudomonadati</taxon>
        <taxon>Planctomycetota</taxon>
        <taxon>Candidatus Brocadiia</taxon>
        <taxon>Candidatus Brocadiales</taxon>
        <taxon>Candidatus Brocadiaceae</taxon>
        <taxon>Candidatus Jettenia</taxon>
    </lineage>
</organism>
<dbReference type="InterPro" id="IPR036388">
    <property type="entry name" value="WH-like_DNA-bd_sf"/>
</dbReference>
<dbReference type="Pfam" id="PF04255">
    <property type="entry name" value="DUF433"/>
    <property type="match status" value="1"/>
</dbReference>
<dbReference type="InterPro" id="IPR009057">
    <property type="entry name" value="Homeodomain-like_sf"/>
</dbReference>
<evidence type="ECO:0000313" key="2">
    <source>
        <dbReference type="Proteomes" id="UP000319783"/>
    </source>
</evidence>
<gene>
    <name evidence="1" type="ORF">JETT_0003</name>
</gene>
<comment type="caution">
    <text evidence="1">The sequence shown here is derived from an EMBL/GenBank/DDBJ whole genome shotgun (WGS) entry which is preliminary data.</text>
</comment>
<dbReference type="PANTHER" id="PTHR34849">
    <property type="entry name" value="SSL5025 PROTEIN"/>
    <property type="match status" value="1"/>
</dbReference>
<dbReference type="PANTHER" id="PTHR34849:SF3">
    <property type="entry name" value="SSR2962 PROTEIN"/>
    <property type="match status" value="1"/>
</dbReference>
<dbReference type="SUPFAM" id="SSF46689">
    <property type="entry name" value="Homeodomain-like"/>
    <property type="match status" value="1"/>
</dbReference>
<evidence type="ECO:0000313" key="1">
    <source>
        <dbReference type="EMBL" id="TLD43572.1"/>
    </source>
</evidence>
<protein>
    <recommendedName>
        <fullName evidence="3">Antitoxin</fullName>
    </recommendedName>
</protein>
<accession>A0A533QG08</accession>
<dbReference type="Proteomes" id="UP000319783">
    <property type="component" value="Unassembled WGS sequence"/>
</dbReference>
<sequence>MKVFDRIEINPRVCNGKPVIKGTRIPISVILELIAEDKSWQEILNSYPELTKDDIHAALHYAKASLDHSELEEINV</sequence>
<name>A0A533QG08_9BACT</name>
<dbReference type="Gene3D" id="1.10.10.10">
    <property type="entry name" value="Winged helix-like DNA-binding domain superfamily/Winged helix DNA-binding domain"/>
    <property type="match status" value="1"/>
</dbReference>
<dbReference type="InterPro" id="IPR007367">
    <property type="entry name" value="DUF433"/>
</dbReference>
<dbReference type="EMBL" id="SULG01000001">
    <property type="protein sequence ID" value="TLD43572.1"/>
    <property type="molecule type" value="Genomic_DNA"/>
</dbReference>